<dbReference type="RefSeq" id="WP_353293126.1">
    <property type="nucleotide sequence ID" value="NZ_BAABWH010000001.1"/>
</dbReference>
<reference evidence="2 3" key="1">
    <citation type="submission" date="2024-04" db="EMBL/GenBank/DDBJ databases">
        <title>Draft genome sequence of Thalassolituus maritimus NBRC 116585.</title>
        <authorList>
            <person name="Miyakawa T."/>
            <person name="Kusuya Y."/>
            <person name="Miura T."/>
        </authorList>
    </citation>
    <scope>NUCLEOTIDE SEQUENCE [LARGE SCALE GENOMIC DNA]</scope>
    <source>
        <strain evidence="2 3">5NW40-0001</strain>
    </source>
</reference>
<dbReference type="Proteomes" id="UP001481413">
    <property type="component" value="Unassembled WGS sequence"/>
</dbReference>
<evidence type="ECO:0000313" key="3">
    <source>
        <dbReference type="Proteomes" id="UP001481413"/>
    </source>
</evidence>
<keyword evidence="3" id="KW-1185">Reference proteome</keyword>
<name>A0ABP9ZVM3_9GAMM</name>
<evidence type="ECO:0000256" key="1">
    <source>
        <dbReference type="SAM" id="SignalP"/>
    </source>
</evidence>
<dbReference type="Gene3D" id="3.15.10.10">
    <property type="entry name" value="Bactericidal permeability-increasing protein, domain 1"/>
    <property type="match status" value="1"/>
</dbReference>
<dbReference type="InterPro" id="IPR017943">
    <property type="entry name" value="Bactericidal_perm-incr_a/b_dom"/>
</dbReference>
<comment type="caution">
    <text evidence="2">The sequence shown here is derived from an EMBL/GenBank/DDBJ whole genome shotgun (WGS) entry which is preliminary data.</text>
</comment>
<dbReference type="Gene3D" id="3.15.20.10">
    <property type="entry name" value="Bactericidal permeability-increasing protein, domain 2"/>
    <property type="match status" value="1"/>
</dbReference>
<sequence length="778" mass="84737">MTLIKRCLLLLSVVVLAACNEVEITAPENTEVYAEKPSEFRIAFSGNSAPDDLKIQLNNVDVTDVFSVSKAEAYASGSDLAESVFGGRNVLWVRAYNKTDRVTFYYDNAGPVVHIIEANHATGEVSGYVADDSIVESLVLDGVSVELDLTNRFTTSFADRSFNTFEATDSLGRTSSTTYARDDNEFNGISARLNQGGFDFLTSALEQELNSMDLSGIVSGMEEFTLLNTLGLFNLDMTVTSLNFTDVDVDLTVLENERLDTDIQARNVVLGFRLSGTIGFFLPYNSAGTMTFSSLQSGTDLLLDVRDSDLDIDLANTTINHSFPAIDFVNTNGIFNILDALTSAIVGVLAPIFENVFISILEQVIVPVMSDFIKDIPINLEVVNPDNAEAVNIYALPTFLDSKDRGVSVDLGTRIWAPTPSADIRRALGSRYVEGDTLTMGPVTPTGEAFHFGAAISANVINQALMATYEAGMLSTVISEEYYPQATTSAISVYRSDDTDIQDADEIRMTLAPTSAPYVTLMPADGAAGALAWYDVSLSFELYKPRWGEFRTLFGTTFNLEIPFEVNSTSDGYLSIGLEQLPTLFITETDDNGMIRLTPEFINATLDYFMPLVMPEIAGHLKVVPLPRIYNHTLLMREFWISGDNNNSLALAGDLIPVSVTAAASAPTTDIRSVDSEDVAVQVTGVDSTGQTTSDVLLVNNGEVTIDLGGLNPNADLGNLEHRYRVDGGAWSIWKQREQITLRRLLAGDHSVEVCSRSPLLKQEVSCPVVNFTTTVSR</sequence>
<organism evidence="2 3">
    <name type="scientific">Thalassolituus maritimus</name>
    <dbReference type="NCBI Taxonomy" id="484498"/>
    <lineage>
        <taxon>Bacteria</taxon>
        <taxon>Pseudomonadati</taxon>
        <taxon>Pseudomonadota</taxon>
        <taxon>Gammaproteobacteria</taxon>
        <taxon>Oceanospirillales</taxon>
        <taxon>Oceanospirillaceae</taxon>
        <taxon>Thalassolituus</taxon>
    </lineage>
</organism>
<dbReference type="PROSITE" id="PS51257">
    <property type="entry name" value="PROKAR_LIPOPROTEIN"/>
    <property type="match status" value="1"/>
</dbReference>
<protein>
    <submittedName>
        <fullName evidence="2">Uncharacterized protein</fullName>
    </submittedName>
</protein>
<gene>
    <name evidence="2" type="ORF">NBRC116585_03020</name>
</gene>
<feature type="chain" id="PRO_5047241720" evidence="1">
    <location>
        <begin position="18"/>
        <end position="778"/>
    </location>
</feature>
<accession>A0ABP9ZVM3</accession>
<dbReference type="EMBL" id="BAABWH010000001">
    <property type="protein sequence ID" value="GAA6144185.1"/>
    <property type="molecule type" value="Genomic_DNA"/>
</dbReference>
<proteinExistence type="predicted"/>
<dbReference type="SUPFAM" id="SSF55394">
    <property type="entry name" value="Bactericidal permeability-increasing protein, BPI"/>
    <property type="match status" value="1"/>
</dbReference>
<feature type="signal peptide" evidence="1">
    <location>
        <begin position="1"/>
        <end position="17"/>
    </location>
</feature>
<evidence type="ECO:0000313" key="2">
    <source>
        <dbReference type="EMBL" id="GAA6144185.1"/>
    </source>
</evidence>
<keyword evidence="1" id="KW-0732">Signal</keyword>